<comment type="subcellular location">
    <subcellularLocation>
        <location evidence="1">Cytoplasm</location>
    </subcellularLocation>
</comment>
<dbReference type="GO" id="GO:0005737">
    <property type="term" value="C:cytoplasm"/>
    <property type="evidence" value="ECO:0007669"/>
    <property type="project" value="UniProtKB-SubCell"/>
</dbReference>
<dbReference type="AlphaFoldDB" id="A0A1Y1UGY5"/>
<dbReference type="GeneID" id="33555197"/>
<comment type="caution">
    <text evidence="4">The sequence shown here is derived from an EMBL/GenBank/DDBJ whole genome shotgun (WGS) entry which is preliminary data.</text>
</comment>
<dbReference type="Gene3D" id="3.90.190.10">
    <property type="entry name" value="Protein tyrosine phosphatase superfamily"/>
    <property type="match status" value="1"/>
</dbReference>
<name>A0A1Y1UGY5_9TREE</name>
<dbReference type="PANTHER" id="PTHR31126:SF18">
    <property type="entry name" value="PROTEIN-TYROSINE-PHOSPHATASE"/>
    <property type="match status" value="1"/>
</dbReference>
<dbReference type="CDD" id="cd14501">
    <property type="entry name" value="PFA-DSP"/>
    <property type="match status" value="1"/>
</dbReference>
<dbReference type="RefSeq" id="XP_021871346.1">
    <property type="nucleotide sequence ID" value="XM_022013389.1"/>
</dbReference>
<dbReference type="OrthoDB" id="6375174at2759"/>
<protein>
    <submittedName>
        <fullName evidence="4">Protein-tyrosine phosphatase</fullName>
    </submittedName>
</protein>
<keyword evidence="5" id="KW-1185">Reference proteome</keyword>
<keyword evidence="3" id="KW-0378">Hydrolase</keyword>
<keyword evidence="2" id="KW-0963">Cytoplasm</keyword>
<dbReference type="Pfam" id="PF03162">
    <property type="entry name" value="Y_phosphatase2"/>
    <property type="match status" value="1"/>
</dbReference>
<dbReference type="STRING" id="4999.A0A1Y1UGY5"/>
<dbReference type="GO" id="GO:0016791">
    <property type="term" value="F:phosphatase activity"/>
    <property type="evidence" value="ECO:0007669"/>
    <property type="project" value="TreeGrafter"/>
</dbReference>
<dbReference type="FunFam" id="3.90.190.10:FF:000035">
    <property type="entry name" value="Tyrosine phosphatase, putative"/>
    <property type="match status" value="1"/>
</dbReference>
<gene>
    <name evidence="4" type="ORF">BD324DRAFT_579566</name>
</gene>
<dbReference type="InterPro" id="IPR029021">
    <property type="entry name" value="Prot-tyrosine_phosphatase-like"/>
</dbReference>
<dbReference type="InParanoid" id="A0A1Y1UGY5"/>
<dbReference type="PANTHER" id="PTHR31126">
    <property type="entry name" value="TYROSINE-PROTEIN PHOSPHATASE"/>
    <property type="match status" value="1"/>
</dbReference>
<dbReference type="InterPro" id="IPR004861">
    <property type="entry name" value="Siw14-like"/>
</dbReference>
<reference evidence="4 5" key="1">
    <citation type="submission" date="2017-03" db="EMBL/GenBank/DDBJ databases">
        <title>Widespread Adenine N6-methylation of Active Genes in Fungi.</title>
        <authorList>
            <consortium name="DOE Joint Genome Institute"/>
            <person name="Mondo S.J."/>
            <person name="Dannebaum R.O."/>
            <person name="Kuo R.C."/>
            <person name="Louie K.B."/>
            <person name="Bewick A.J."/>
            <person name="Labutti K."/>
            <person name="Haridas S."/>
            <person name="Kuo A."/>
            <person name="Salamov A."/>
            <person name="Ahrendt S.R."/>
            <person name="Lau R."/>
            <person name="Bowen B.P."/>
            <person name="Lipzen A."/>
            <person name="Sullivan W."/>
            <person name="Andreopoulos W.B."/>
            <person name="Clum A."/>
            <person name="Lindquist E."/>
            <person name="Daum C."/>
            <person name="Northen T.R."/>
            <person name="Ramamoorthy G."/>
            <person name="Schmitz R.J."/>
            <person name="Gryganskyi A."/>
            <person name="Culley D."/>
            <person name="Magnuson J."/>
            <person name="James T.Y."/>
            <person name="O'Malley M.A."/>
            <person name="Stajich J.E."/>
            <person name="Spatafora J.W."/>
            <person name="Visel A."/>
            <person name="Grigoriev I.V."/>
        </authorList>
    </citation>
    <scope>NUCLEOTIDE SEQUENCE [LARGE SCALE GENOMIC DNA]</scope>
    <source>
        <strain evidence="4 5">NRRL Y-17943</strain>
    </source>
</reference>
<accession>A0A1Y1UGY5</accession>
<evidence type="ECO:0000256" key="1">
    <source>
        <dbReference type="ARBA" id="ARBA00004496"/>
    </source>
</evidence>
<evidence type="ECO:0000313" key="4">
    <source>
        <dbReference type="EMBL" id="ORX37308.1"/>
    </source>
</evidence>
<sequence>MGSKSTGPPLIITPNLFGTVEPAVYRSASPTAAQVPFLASLSLKTIISLTAEHPIKPLLQFVKASNVNFVHLGVSLWFPLTDWKPIRDEVVKAALEMILDTRNHPILLIDPFGIHQVGCVVGALRQMQGWNFASIRLEYRTFSGPTKYRYADEQYIELFDPDLINLPPFERLPQWFVPQYTAQSIEL</sequence>
<dbReference type="Proteomes" id="UP000193218">
    <property type="component" value="Unassembled WGS sequence"/>
</dbReference>
<evidence type="ECO:0000256" key="3">
    <source>
        <dbReference type="ARBA" id="ARBA00022801"/>
    </source>
</evidence>
<dbReference type="SUPFAM" id="SSF52799">
    <property type="entry name" value="(Phosphotyrosine protein) phosphatases II"/>
    <property type="match status" value="1"/>
</dbReference>
<proteinExistence type="predicted"/>
<evidence type="ECO:0000256" key="2">
    <source>
        <dbReference type="ARBA" id="ARBA00022490"/>
    </source>
</evidence>
<dbReference type="EMBL" id="NBSH01000006">
    <property type="protein sequence ID" value="ORX37308.1"/>
    <property type="molecule type" value="Genomic_DNA"/>
</dbReference>
<evidence type="ECO:0000313" key="5">
    <source>
        <dbReference type="Proteomes" id="UP000193218"/>
    </source>
</evidence>
<organism evidence="4 5">
    <name type="scientific">Kockovaella imperatae</name>
    <dbReference type="NCBI Taxonomy" id="4999"/>
    <lineage>
        <taxon>Eukaryota</taxon>
        <taxon>Fungi</taxon>
        <taxon>Dikarya</taxon>
        <taxon>Basidiomycota</taxon>
        <taxon>Agaricomycotina</taxon>
        <taxon>Tremellomycetes</taxon>
        <taxon>Tremellales</taxon>
        <taxon>Cuniculitremaceae</taxon>
        <taxon>Kockovaella</taxon>
    </lineage>
</organism>